<proteinExistence type="predicted"/>
<evidence type="ECO:0000313" key="2">
    <source>
        <dbReference type="EMBL" id="BAS86491.1"/>
    </source>
</evidence>
<feature type="non-terminal residue" evidence="2">
    <location>
        <position position="1"/>
    </location>
</feature>
<sequence>ASDGRGRRRQRAAVEEPRSLERRRAARSRGRRWLHAAGAARATSFLPPSCVRACKGLGERPASPPAAADEERRRRREEPLPPRAYDEEEEPAAHRASPLAWSASASVAGRRHPRAPSATRHWLRPRAPPSSPHRRHAPPPSPPPPPCRRPRRLRRPRRPPVPAPSSPTARAHRPSSPCALCAGLLHPRQSPPSAPRPPPAASSAPTRRPSPPSPPPATADPPPRCGEVAGGTAAECAAVFCCFPFTVIKLVVLATVCIPAALCRRAVQGGVAASARPCRQRRVWARAEQSDGEGGARRLRAAAISERRWEGVGVAGGGEARASTGRRERRRRAVVVRGPRRRWGKRWG</sequence>
<accession>A0A0P0W3Q0</accession>
<feature type="compositionally biased region" description="Basic and acidic residues" evidence="1">
    <location>
        <begin position="12"/>
        <end position="23"/>
    </location>
</feature>
<dbReference type="OMA" id="PSATRHW"/>
<keyword evidence="3" id="KW-1185">Reference proteome</keyword>
<reference evidence="3" key="1">
    <citation type="journal article" date="2005" name="Nature">
        <title>The map-based sequence of the rice genome.</title>
        <authorList>
            <consortium name="International rice genome sequencing project (IRGSP)"/>
            <person name="Matsumoto T."/>
            <person name="Wu J."/>
            <person name="Kanamori H."/>
            <person name="Katayose Y."/>
            <person name="Fujisawa M."/>
            <person name="Namiki N."/>
            <person name="Mizuno H."/>
            <person name="Yamamoto K."/>
            <person name="Antonio B.A."/>
            <person name="Baba T."/>
            <person name="Sakata K."/>
            <person name="Nagamura Y."/>
            <person name="Aoki H."/>
            <person name="Arikawa K."/>
            <person name="Arita K."/>
            <person name="Bito T."/>
            <person name="Chiden Y."/>
            <person name="Fujitsuka N."/>
            <person name="Fukunaka R."/>
            <person name="Hamada M."/>
            <person name="Harada C."/>
            <person name="Hayashi A."/>
            <person name="Hijishita S."/>
            <person name="Honda M."/>
            <person name="Hosokawa S."/>
            <person name="Ichikawa Y."/>
            <person name="Idonuma A."/>
            <person name="Iijima M."/>
            <person name="Ikeda M."/>
            <person name="Ikeno M."/>
            <person name="Ito K."/>
            <person name="Ito S."/>
            <person name="Ito T."/>
            <person name="Ito Y."/>
            <person name="Ito Y."/>
            <person name="Iwabuchi A."/>
            <person name="Kamiya K."/>
            <person name="Karasawa W."/>
            <person name="Kurita K."/>
            <person name="Katagiri S."/>
            <person name="Kikuta A."/>
            <person name="Kobayashi H."/>
            <person name="Kobayashi N."/>
            <person name="Machita K."/>
            <person name="Maehara T."/>
            <person name="Masukawa M."/>
            <person name="Mizubayashi T."/>
            <person name="Mukai Y."/>
            <person name="Nagasaki H."/>
            <person name="Nagata Y."/>
            <person name="Naito S."/>
            <person name="Nakashima M."/>
            <person name="Nakama Y."/>
            <person name="Nakamichi Y."/>
            <person name="Nakamura M."/>
            <person name="Meguro A."/>
            <person name="Negishi M."/>
            <person name="Ohta I."/>
            <person name="Ohta T."/>
            <person name="Okamoto M."/>
            <person name="Ono N."/>
            <person name="Saji S."/>
            <person name="Sakaguchi M."/>
            <person name="Sakai K."/>
            <person name="Shibata M."/>
            <person name="Shimokawa T."/>
            <person name="Song J."/>
            <person name="Takazaki Y."/>
            <person name="Terasawa K."/>
            <person name="Tsugane M."/>
            <person name="Tsuji K."/>
            <person name="Ueda S."/>
            <person name="Waki K."/>
            <person name="Yamagata H."/>
            <person name="Yamamoto M."/>
            <person name="Yamamoto S."/>
            <person name="Yamane H."/>
            <person name="Yoshiki S."/>
            <person name="Yoshihara R."/>
            <person name="Yukawa K."/>
            <person name="Zhong H."/>
            <person name="Yano M."/>
            <person name="Yuan Q."/>
            <person name="Ouyang S."/>
            <person name="Liu J."/>
            <person name="Jones K.M."/>
            <person name="Gansberger K."/>
            <person name="Moffat K."/>
            <person name="Hill J."/>
            <person name="Bera J."/>
            <person name="Fadrosh D."/>
            <person name="Jin S."/>
            <person name="Johri S."/>
            <person name="Kim M."/>
            <person name="Overton L."/>
            <person name="Reardon M."/>
            <person name="Tsitrin T."/>
            <person name="Vuong H."/>
            <person name="Weaver B."/>
            <person name="Ciecko A."/>
            <person name="Tallon L."/>
            <person name="Jackson J."/>
            <person name="Pai G."/>
            <person name="Aken S.V."/>
            <person name="Utterback T."/>
            <person name="Reidmuller S."/>
            <person name="Feldblyum T."/>
            <person name="Hsiao J."/>
            <person name="Zismann V."/>
            <person name="Iobst S."/>
            <person name="de Vazeille A.R."/>
            <person name="Buell C.R."/>
            <person name="Ying K."/>
            <person name="Li Y."/>
            <person name="Lu T."/>
            <person name="Huang Y."/>
            <person name="Zhao Q."/>
            <person name="Feng Q."/>
            <person name="Zhang L."/>
            <person name="Zhu J."/>
            <person name="Weng Q."/>
            <person name="Mu J."/>
            <person name="Lu Y."/>
            <person name="Fan D."/>
            <person name="Liu Y."/>
            <person name="Guan J."/>
            <person name="Zhang Y."/>
            <person name="Yu S."/>
            <person name="Liu X."/>
            <person name="Zhang Y."/>
            <person name="Hong G."/>
            <person name="Han B."/>
            <person name="Choisne N."/>
            <person name="Demange N."/>
            <person name="Orjeda G."/>
            <person name="Samain S."/>
            <person name="Cattolico L."/>
            <person name="Pelletier E."/>
            <person name="Couloux A."/>
            <person name="Segurens B."/>
            <person name="Wincker P."/>
            <person name="D'Hont A."/>
            <person name="Scarpelli C."/>
            <person name="Weissenbach J."/>
            <person name="Salanoubat M."/>
            <person name="Quetier F."/>
            <person name="Yu Y."/>
            <person name="Kim H.R."/>
            <person name="Rambo T."/>
            <person name="Currie J."/>
            <person name="Collura K."/>
            <person name="Luo M."/>
            <person name="Yang T."/>
            <person name="Ammiraju J.S.S."/>
            <person name="Engler F."/>
            <person name="Soderlund C."/>
            <person name="Wing R.A."/>
            <person name="Palmer L.E."/>
            <person name="de la Bastide M."/>
            <person name="Spiegel L."/>
            <person name="Nascimento L."/>
            <person name="Zutavern T."/>
            <person name="O'Shaughnessy A."/>
            <person name="Dike S."/>
            <person name="Dedhia N."/>
            <person name="Preston R."/>
            <person name="Balija V."/>
            <person name="McCombie W.R."/>
            <person name="Chow T."/>
            <person name="Chen H."/>
            <person name="Chung M."/>
            <person name="Chen C."/>
            <person name="Shaw J."/>
            <person name="Wu H."/>
            <person name="Hsiao K."/>
            <person name="Chao Y."/>
            <person name="Chu M."/>
            <person name="Cheng C."/>
            <person name="Hour A."/>
            <person name="Lee P."/>
            <person name="Lin S."/>
            <person name="Lin Y."/>
            <person name="Liou J."/>
            <person name="Liu S."/>
            <person name="Hsing Y."/>
            <person name="Raghuvanshi S."/>
            <person name="Mohanty A."/>
            <person name="Bharti A.K."/>
            <person name="Gaur A."/>
            <person name="Gupta V."/>
            <person name="Kumar D."/>
            <person name="Ravi V."/>
            <person name="Vij S."/>
            <person name="Kapur A."/>
            <person name="Khurana P."/>
            <person name="Khurana P."/>
            <person name="Khurana J.P."/>
            <person name="Tyagi A.K."/>
            <person name="Gaikwad K."/>
            <person name="Singh A."/>
            <person name="Dalal V."/>
            <person name="Srivastava S."/>
            <person name="Dixit A."/>
            <person name="Pal A.K."/>
            <person name="Ghazi I.A."/>
            <person name="Yadav M."/>
            <person name="Pandit A."/>
            <person name="Bhargava A."/>
            <person name="Sureshbabu K."/>
            <person name="Batra K."/>
            <person name="Sharma T.R."/>
            <person name="Mohapatra T."/>
            <person name="Singh N.K."/>
            <person name="Messing J."/>
            <person name="Nelson A.B."/>
            <person name="Fuks G."/>
            <person name="Kavchok S."/>
            <person name="Keizer G."/>
            <person name="Linton E."/>
            <person name="Llaca V."/>
            <person name="Song R."/>
            <person name="Tanyolac B."/>
            <person name="Young S."/>
            <person name="Ho-Il K."/>
            <person name="Hahn J.H."/>
            <person name="Sangsakoo G."/>
            <person name="Vanavichit A."/>
            <person name="de Mattos Luiz.A.T."/>
            <person name="Zimmer P.D."/>
            <person name="Malone G."/>
            <person name="Dellagostin O."/>
            <person name="de Oliveira A.C."/>
            <person name="Bevan M."/>
            <person name="Bancroft I."/>
            <person name="Minx P."/>
            <person name="Cordum H."/>
            <person name="Wilson R."/>
            <person name="Cheng Z."/>
            <person name="Jin W."/>
            <person name="Jiang J."/>
            <person name="Leong S.A."/>
            <person name="Iwama H."/>
            <person name="Gojobori T."/>
            <person name="Itoh T."/>
            <person name="Niimura Y."/>
            <person name="Fujii Y."/>
            <person name="Habara T."/>
            <person name="Sakai H."/>
            <person name="Sato Y."/>
            <person name="Wilson G."/>
            <person name="Kumar K."/>
            <person name="McCouch S."/>
            <person name="Juretic N."/>
            <person name="Hoen D."/>
            <person name="Wright S."/>
            <person name="Bruskiewich R."/>
            <person name="Bureau T."/>
            <person name="Miyao A."/>
            <person name="Hirochika H."/>
            <person name="Nishikawa T."/>
            <person name="Kadowaki K."/>
            <person name="Sugiura M."/>
            <person name="Burr B."/>
            <person name="Sasaki T."/>
        </authorList>
    </citation>
    <scope>NUCLEOTIDE SEQUENCE [LARGE SCALE GENOMIC DNA]</scope>
    <source>
        <strain evidence="3">cv. Nipponbare</strain>
    </source>
</reference>
<protein>
    <submittedName>
        <fullName evidence="2">Os03g0759125 protein</fullName>
    </submittedName>
</protein>
<feature type="region of interest" description="Disordered" evidence="1">
    <location>
        <begin position="1"/>
        <end position="224"/>
    </location>
</feature>
<feature type="compositionally biased region" description="Basic residues" evidence="1">
    <location>
        <begin position="148"/>
        <end position="158"/>
    </location>
</feature>
<dbReference type="InParanoid" id="A0A0P0W3Q0"/>
<gene>
    <name evidence="2" type="ordered locus">Os03g0759125</name>
    <name evidence="2" type="ORF">OSNPB_030759125</name>
</gene>
<dbReference type="EMBL" id="AP014959">
    <property type="protein sequence ID" value="BAS86491.1"/>
    <property type="molecule type" value="Genomic_DNA"/>
</dbReference>
<dbReference type="Gramene" id="Os03t0759125-00">
    <property type="protein sequence ID" value="Os03t0759125-00"/>
    <property type="gene ID" value="Os03g0759125"/>
</dbReference>
<evidence type="ECO:0000313" key="3">
    <source>
        <dbReference type="Proteomes" id="UP000059680"/>
    </source>
</evidence>
<feature type="compositionally biased region" description="Basic residues" evidence="1">
    <location>
        <begin position="1"/>
        <end position="11"/>
    </location>
</feature>
<feature type="compositionally biased region" description="Pro residues" evidence="1">
    <location>
        <begin position="189"/>
        <end position="200"/>
    </location>
</feature>
<dbReference type="PANTHER" id="PTHR33264:SF8">
    <property type="entry name" value="EXPRESSED PROTEIN"/>
    <property type="match status" value="1"/>
</dbReference>
<feature type="compositionally biased region" description="Basic residues" evidence="1">
    <location>
        <begin position="24"/>
        <end position="34"/>
    </location>
</feature>
<dbReference type="PaxDb" id="39947-A0A0P0W3Q0"/>
<dbReference type="AlphaFoldDB" id="A0A0P0W3Q0"/>
<feature type="compositionally biased region" description="Pro residues" evidence="1">
    <location>
        <begin position="138"/>
        <end position="147"/>
    </location>
</feature>
<organism evidence="2 3">
    <name type="scientific">Oryza sativa subsp. japonica</name>
    <name type="common">Rice</name>
    <dbReference type="NCBI Taxonomy" id="39947"/>
    <lineage>
        <taxon>Eukaryota</taxon>
        <taxon>Viridiplantae</taxon>
        <taxon>Streptophyta</taxon>
        <taxon>Embryophyta</taxon>
        <taxon>Tracheophyta</taxon>
        <taxon>Spermatophyta</taxon>
        <taxon>Magnoliopsida</taxon>
        <taxon>Liliopsida</taxon>
        <taxon>Poales</taxon>
        <taxon>Poaceae</taxon>
        <taxon>BOP clade</taxon>
        <taxon>Oryzoideae</taxon>
        <taxon>Oryzeae</taxon>
        <taxon>Oryzinae</taxon>
        <taxon>Oryza</taxon>
        <taxon>Oryza sativa</taxon>
    </lineage>
</organism>
<evidence type="ECO:0000256" key="1">
    <source>
        <dbReference type="SAM" id="MobiDB-lite"/>
    </source>
</evidence>
<dbReference type="PANTHER" id="PTHR33264">
    <property type="entry name" value="EXPRESSED PROTEIN"/>
    <property type="match status" value="1"/>
</dbReference>
<reference evidence="2 3" key="2">
    <citation type="journal article" date="2013" name="Plant Cell Physiol.">
        <title>Rice Annotation Project Database (RAP-DB): an integrative and interactive database for rice genomics.</title>
        <authorList>
            <person name="Sakai H."/>
            <person name="Lee S.S."/>
            <person name="Tanaka T."/>
            <person name="Numa H."/>
            <person name="Kim J."/>
            <person name="Kawahara Y."/>
            <person name="Wakimoto H."/>
            <person name="Yang C.C."/>
            <person name="Iwamoto M."/>
            <person name="Abe T."/>
            <person name="Yamada Y."/>
            <person name="Muto A."/>
            <person name="Inokuchi H."/>
            <person name="Ikemura T."/>
            <person name="Matsumoto T."/>
            <person name="Sasaki T."/>
            <person name="Itoh T."/>
        </authorList>
    </citation>
    <scope>NUCLEOTIDE SEQUENCE [LARGE SCALE GENOMIC DNA]</scope>
    <source>
        <strain evidence="3">cv. Nipponbare</strain>
    </source>
</reference>
<feature type="compositionally biased region" description="Basic and acidic residues" evidence="1">
    <location>
        <begin position="69"/>
        <end position="80"/>
    </location>
</feature>
<dbReference type="Proteomes" id="UP000059680">
    <property type="component" value="Chromosome 3"/>
</dbReference>
<reference evidence="2 3" key="3">
    <citation type="journal article" date="2013" name="Rice">
        <title>Improvement of the Oryza sativa Nipponbare reference genome using next generation sequence and optical map data.</title>
        <authorList>
            <person name="Kawahara Y."/>
            <person name="de la Bastide M."/>
            <person name="Hamilton J.P."/>
            <person name="Kanamori H."/>
            <person name="McCombie W.R."/>
            <person name="Ouyang S."/>
            <person name="Schwartz D.C."/>
            <person name="Tanaka T."/>
            <person name="Wu J."/>
            <person name="Zhou S."/>
            <person name="Childs K.L."/>
            <person name="Davidson R.M."/>
            <person name="Lin H."/>
            <person name="Quesada-Ocampo L."/>
            <person name="Vaillancourt B."/>
            <person name="Sakai H."/>
            <person name="Lee S.S."/>
            <person name="Kim J."/>
            <person name="Numa H."/>
            <person name="Itoh T."/>
            <person name="Buell C.R."/>
            <person name="Matsumoto T."/>
        </authorList>
    </citation>
    <scope>NUCLEOTIDE SEQUENCE [LARGE SCALE GENOMIC DNA]</scope>
    <source>
        <strain evidence="3">cv. Nipponbare</strain>
    </source>
</reference>
<name>A0A0P0W3Q0_ORYSJ</name>
<feature type="compositionally biased region" description="Pro residues" evidence="1">
    <location>
        <begin position="208"/>
        <end position="224"/>
    </location>
</feature>